<comment type="caution">
    <text evidence="1">The sequence shown here is derived from an EMBL/GenBank/DDBJ whole genome shotgun (WGS) entry which is preliminary data.</text>
</comment>
<dbReference type="Proteomes" id="UP000236725">
    <property type="component" value="Unassembled WGS sequence"/>
</dbReference>
<protein>
    <submittedName>
        <fullName evidence="1">Enoyl-(Acyl carrier protein) reductase</fullName>
    </submittedName>
</protein>
<evidence type="ECO:0000313" key="2">
    <source>
        <dbReference type="Proteomes" id="UP000236725"/>
    </source>
</evidence>
<dbReference type="Gene3D" id="3.40.50.720">
    <property type="entry name" value="NAD(P)-binding Rossmann-like Domain"/>
    <property type="match status" value="1"/>
</dbReference>
<dbReference type="AlphaFoldDB" id="A0A8G2BUQ8"/>
<name>A0A8G2BUQ8_9BACT</name>
<dbReference type="EMBL" id="FNVS01000002">
    <property type="protein sequence ID" value="SEF52281.1"/>
    <property type="molecule type" value="Genomic_DNA"/>
</dbReference>
<reference evidence="1 2" key="1">
    <citation type="submission" date="2016-10" db="EMBL/GenBank/DDBJ databases">
        <authorList>
            <person name="Varghese N."/>
            <person name="Submissions S."/>
        </authorList>
    </citation>
    <scope>NUCLEOTIDE SEQUENCE [LARGE SCALE GENOMIC DNA]</scope>
    <source>
        <strain evidence="1 2">DSM 29073</strain>
    </source>
</reference>
<evidence type="ECO:0000313" key="1">
    <source>
        <dbReference type="EMBL" id="SEF52281.1"/>
    </source>
</evidence>
<sequence length="47" mass="5148">MIDWIIATYGRLGKPEEIADAVLWLCSLQATYMNGHGLIVDGGITIK</sequence>
<dbReference type="SUPFAM" id="SSF51735">
    <property type="entry name" value="NAD(P)-binding Rossmann-fold domains"/>
    <property type="match status" value="1"/>
</dbReference>
<dbReference type="InterPro" id="IPR036291">
    <property type="entry name" value="NAD(P)-bd_dom_sf"/>
</dbReference>
<dbReference type="RefSeq" id="WP_394340837.1">
    <property type="nucleotide sequence ID" value="NZ_FNVS01000002.1"/>
</dbReference>
<proteinExistence type="predicted"/>
<organism evidence="1 2">
    <name type="scientific">Parabacteroides chinchillae</name>
    <dbReference type="NCBI Taxonomy" id="871327"/>
    <lineage>
        <taxon>Bacteria</taxon>
        <taxon>Pseudomonadati</taxon>
        <taxon>Bacteroidota</taxon>
        <taxon>Bacteroidia</taxon>
        <taxon>Bacteroidales</taxon>
        <taxon>Tannerellaceae</taxon>
        <taxon>Parabacteroides</taxon>
    </lineage>
</organism>
<gene>
    <name evidence="1" type="ORF">SAMN05444001_10267</name>
</gene>
<accession>A0A8G2BUQ8</accession>
<keyword evidence="2" id="KW-1185">Reference proteome</keyword>
<dbReference type="Pfam" id="PF13561">
    <property type="entry name" value="adh_short_C2"/>
    <property type="match status" value="1"/>
</dbReference>
<dbReference type="InterPro" id="IPR002347">
    <property type="entry name" value="SDR_fam"/>
</dbReference>